<dbReference type="KEGG" id="aae:aq_1359"/>
<dbReference type="OrthoDB" id="9793138at2"/>
<dbReference type="Gene3D" id="3.40.630.30">
    <property type="match status" value="1"/>
</dbReference>
<evidence type="ECO:0000256" key="1">
    <source>
        <dbReference type="ARBA" id="ARBA00022679"/>
    </source>
</evidence>
<dbReference type="NCBIfam" id="NF005840">
    <property type="entry name" value="PRK07757.1"/>
    <property type="match status" value="1"/>
</dbReference>
<dbReference type="GO" id="GO:0005737">
    <property type="term" value="C:cytoplasm"/>
    <property type="evidence" value="ECO:0000318"/>
    <property type="project" value="GO_Central"/>
</dbReference>
<dbReference type="InParanoid" id="O67372"/>
<evidence type="ECO:0000256" key="2">
    <source>
        <dbReference type="ARBA" id="ARBA00023315"/>
    </source>
</evidence>
<name>O67372_AQUAE</name>
<dbReference type="GO" id="GO:0008080">
    <property type="term" value="F:N-acetyltransferase activity"/>
    <property type="evidence" value="ECO:0000318"/>
    <property type="project" value="GO_Central"/>
</dbReference>
<accession>O67372</accession>
<keyword evidence="1" id="KW-0808">Transferase</keyword>
<dbReference type="PROSITE" id="PS51186">
    <property type="entry name" value="GNAT"/>
    <property type="match status" value="1"/>
</dbReference>
<evidence type="ECO:0000313" key="4">
    <source>
        <dbReference type="EMBL" id="AAC07339.1"/>
    </source>
</evidence>
<dbReference type="CDD" id="cd04301">
    <property type="entry name" value="NAT_SF"/>
    <property type="match status" value="1"/>
</dbReference>
<protein>
    <recommendedName>
        <fullName evidence="3">N-acetyltransferase domain-containing protein</fullName>
    </recommendedName>
</protein>
<dbReference type="EMBL" id="AE000657">
    <property type="protein sequence ID" value="AAC07339.1"/>
    <property type="molecule type" value="Genomic_DNA"/>
</dbReference>
<proteinExistence type="predicted"/>
<dbReference type="AlphaFoldDB" id="O67372"/>
<dbReference type="STRING" id="224324.aq_1359"/>
<dbReference type="InterPro" id="IPR045039">
    <property type="entry name" value="NSI-like"/>
</dbReference>
<dbReference type="EnsemblBacteria" id="AAC07339">
    <property type="protein sequence ID" value="AAC07339"/>
    <property type="gene ID" value="aq_1359"/>
</dbReference>
<dbReference type="Proteomes" id="UP000000798">
    <property type="component" value="Chromosome"/>
</dbReference>
<dbReference type="SMR" id="O67372"/>
<dbReference type="PIR" id="A70418">
    <property type="entry name" value="A70418"/>
</dbReference>
<reference evidence="4 5" key="1">
    <citation type="journal article" date="1998" name="Nature">
        <title>The complete genome of the hyperthermophilic bacterium Aquifex aeolicus.</title>
        <authorList>
            <person name="Deckert G."/>
            <person name="Warren P.V."/>
            <person name="Gaasterland T."/>
            <person name="Young W.G."/>
            <person name="Lenox A.L."/>
            <person name="Graham D.E."/>
            <person name="Overbeek R."/>
            <person name="Snead M.A."/>
            <person name="Keller M."/>
            <person name="Aujay M."/>
            <person name="Huber R."/>
            <person name="Feldman R.A."/>
            <person name="Short J.M."/>
            <person name="Olson G.J."/>
            <person name="Swanson R.V."/>
        </authorList>
    </citation>
    <scope>NUCLEOTIDE SEQUENCE [LARGE SCALE GENOMIC DNA]</scope>
    <source>
        <strain evidence="4 5">VF5</strain>
    </source>
</reference>
<dbReference type="PANTHER" id="PTHR43626:SF4">
    <property type="entry name" value="GCN5-RELATED N-ACETYLTRANSFERASE 2, CHLOROPLASTIC"/>
    <property type="match status" value="1"/>
</dbReference>
<dbReference type="Pfam" id="PF00583">
    <property type="entry name" value="Acetyltransf_1"/>
    <property type="match status" value="1"/>
</dbReference>
<dbReference type="SUPFAM" id="SSF55729">
    <property type="entry name" value="Acyl-CoA N-acyltransferases (Nat)"/>
    <property type="match status" value="1"/>
</dbReference>
<evidence type="ECO:0000313" key="5">
    <source>
        <dbReference type="Proteomes" id="UP000000798"/>
    </source>
</evidence>
<dbReference type="DNASU" id="1192810"/>
<sequence length="181" mass="21121">MVRGVLKRSKFRKMIRRAKVGDAKYIYELLTEFAKRGILLPRSLNSIYENIRDFWVYEKDGKVVGCVALHVMWEDLAEIRSLAVKEEYQKEGIGRELVIRALEDAWELGIKKVFSLTYVKEFFKKLGFKEIDKSVLPHKVWGECINCVKFPNCDEEAVLVELSEEYIKKLKEGEKISSLLP</sequence>
<evidence type="ECO:0000259" key="3">
    <source>
        <dbReference type="PROSITE" id="PS51186"/>
    </source>
</evidence>
<organism evidence="4 5">
    <name type="scientific">Aquifex aeolicus (strain VF5)</name>
    <dbReference type="NCBI Taxonomy" id="224324"/>
    <lineage>
        <taxon>Bacteria</taxon>
        <taxon>Pseudomonadati</taxon>
        <taxon>Aquificota</taxon>
        <taxon>Aquificia</taxon>
        <taxon>Aquificales</taxon>
        <taxon>Aquificaceae</taxon>
        <taxon>Aquifex</taxon>
    </lineage>
</organism>
<dbReference type="PANTHER" id="PTHR43626">
    <property type="entry name" value="ACYL-COA N-ACYLTRANSFERASE"/>
    <property type="match status" value="1"/>
</dbReference>
<dbReference type="HOGENOM" id="CLU_119519_0_0_0"/>
<gene>
    <name evidence="4" type="ordered locus">aq_1359</name>
</gene>
<keyword evidence="5" id="KW-1185">Reference proteome</keyword>
<keyword evidence="2" id="KW-0012">Acyltransferase</keyword>
<feature type="domain" description="N-acetyltransferase" evidence="3">
    <location>
        <begin position="13"/>
        <end position="151"/>
    </location>
</feature>
<dbReference type="InterPro" id="IPR000182">
    <property type="entry name" value="GNAT_dom"/>
</dbReference>
<dbReference type="InterPro" id="IPR016181">
    <property type="entry name" value="Acyl_CoA_acyltransferase"/>
</dbReference>
<dbReference type="eggNOG" id="COG1246">
    <property type="taxonomic scope" value="Bacteria"/>
</dbReference>